<evidence type="ECO:0000313" key="5">
    <source>
        <dbReference type="Proteomes" id="UP000429607"/>
    </source>
</evidence>
<accession>A0A6A4FH52</accession>
<name>A0A6A4FH52_9STRA</name>
<sequence>MYSGMRRVLVVGIRGFCFASYCGCTPNWTARQSTSLCNCIKYSLSGLFRSTSLFNCIQYLLSELVPKPTNTLMIGQKHQLTKFDWTKTCTCVNVLFVLQPGDFTNRPRYLEITILYERPTSPFISVE</sequence>
<dbReference type="Proteomes" id="UP000429607">
    <property type="component" value="Unassembled WGS sequence"/>
</dbReference>
<dbReference type="EMBL" id="QXFV01000506">
    <property type="protein sequence ID" value="KAE9035578.1"/>
    <property type="molecule type" value="Genomic_DNA"/>
</dbReference>
<evidence type="ECO:0000313" key="6">
    <source>
        <dbReference type="Proteomes" id="UP000434957"/>
    </source>
</evidence>
<feature type="signal peptide" evidence="1">
    <location>
        <begin position="1"/>
        <end position="19"/>
    </location>
</feature>
<keyword evidence="6" id="KW-1185">Reference proteome</keyword>
<protein>
    <recommendedName>
        <fullName evidence="8">Secreted protein</fullName>
    </recommendedName>
</protein>
<dbReference type="Proteomes" id="UP000434957">
    <property type="component" value="Unassembled WGS sequence"/>
</dbReference>
<evidence type="ECO:0000313" key="3">
    <source>
        <dbReference type="EMBL" id="KAE9035578.1"/>
    </source>
</evidence>
<evidence type="ECO:0008006" key="8">
    <source>
        <dbReference type="Google" id="ProtNLM"/>
    </source>
</evidence>
<comment type="caution">
    <text evidence="4">The sequence shown here is derived from an EMBL/GenBank/DDBJ whole genome shotgun (WGS) entry which is preliminary data.</text>
</comment>
<evidence type="ECO:0000256" key="1">
    <source>
        <dbReference type="SAM" id="SignalP"/>
    </source>
</evidence>
<feature type="chain" id="PRO_5036381365" description="Secreted protein" evidence="1">
    <location>
        <begin position="20"/>
        <end position="127"/>
    </location>
</feature>
<evidence type="ECO:0000313" key="4">
    <source>
        <dbReference type="EMBL" id="KAE9342783.1"/>
    </source>
</evidence>
<dbReference type="Proteomes" id="UP000435112">
    <property type="component" value="Unassembled WGS sequence"/>
</dbReference>
<dbReference type="AlphaFoldDB" id="A0A6A4FH52"/>
<dbReference type="EMBL" id="QXFT01000480">
    <property type="protein sequence ID" value="KAE9342783.1"/>
    <property type="molecule type" value="Genomic_DNA"/>
</dbReference>
<evidence type="ECO:0000313" key="2">
    <source>
        <dbReference type="EMBL" id="KAE9032752.1"/>
    </source>
</evidence>
<evidence type="ECO:0000313" key="7">
    <source>
        <dbReference type="Proteomes" id="UP000435112"/>
    </source>
</evidence>
<reference evidence="4 6" key="1">
    <citation type="submission" date="2018-08" db="EMBL/GenBank/DDBJ databases">
        <title>Genomic investigation of the strawberry pathogen Phytophthora fragariae indicates pathogenicity is determined by transcriptional variation in three key races.</title>
        <authorList>
            <person name="Adams T.M."/>
            <person name="Armitage A.D."/>
            <person name="Sobczyk M.K."/>
            <person name="Bates H.J."/>
            <person name="Dunwell J.M."/>
            <person name="Nellist C.F."/>
            <person name="Harrison R.J."/>
        </authorList>
    </citation>
    <scope>NUCLEOTIDE SEQUENCE [LARGE SCALE GENOMIC DNA]</scope>
    <source>
        <strain evidence="3 5">SCRP249</strain>
        <strain evidence="2 7">SCRP324</strain>
        <strain evidence="4 6">SCRP333</strain>
    </source>
</reference>
<proteinExistence type="predicted"/>
<organism evidence="4 6">
    <name type="scientific">Phytophthora rubi</name>
    <dbReference type="NCBI Taxonomy" id="129364"/>
    <lineage>
        <taxon>Eukaryota</taxon>
        <taxon>Sar</taxon>
        <taxon>Stramenopiles</taxon>
        <taxon>Oomycota</taxon>
        <taxon>Peronosporomycetes</taxon>
        <taxon>Peronosporales</taxon>
        <taxon>Peronosporaceae</taxon>
        <taxon>Phytophthora</taxon>
    </lineage>
</organism>
<gene>
    <name evidence="3" type="ORF">PR001_g9241</name>
    <name evidence="2" type="ORF">PR002_g9028</name>
    <name evidence="4" type="ORF">PR003_g9300</name>
</gene>
<dbReference type="EMBL" id="QXFU01000470">
    <property type="protein sequence ID" value="KAE9032752.1"/>
    <property type="molecule type" value="Genomic_DNA"/>
</dbReference>
<keyword evidence="1" id="KW-0732">Signal</keyword>